<dbReference type="Pfam" id="PF18894">
    <property type="entry name" value="PhageMetallopep"/>
    <property type="match status" value="1"/>
</dbReference>
<protein>
    <submittedName>
        <fullName evidence="2">Metallopeptidase</fullName>
    </submittedName>
</protein>
<sequence length="127" mass="14990">MKYVDAPDLRERMEEIVNLLEMGHINLERVDCLRSFGSSSRRTIARCHTIGKLMQKAMKTKAFYAIEFLERFDKMSYEEQDKVIIHELMHIPKTFGGGFRNHDFVCDRNVDLMHEKFVSLKSNKFSL</sequence>
<dbReference type="EMBL" id="KF900623">
    <property type="protein sequence ID" value="AIF01512.1"/>
    <property type="molecule type" value="Genomic_DNA"/>
</dbReference>
<evidence type="ECO:0000259" key="1">
    <source>
        <dbReference type="Pfam" id="PF18894"/>
    </source>
</evidence>
<name>A0A075GHY1_9EURY</name>
<feature type="domain" description="Putative phage metallopeptidase" evidence="1">
    <location>
        <begin position="2"/>
        <end position="104"/>
    </location>
</feature>
<evidence type="ECO:0000313" key="2">
    <source>
        <dbReference type="EMBL" id="AIF01512.1"/>
    </source>
</evidence>
<proteinExistence type="predicted"/>
<organism evidence="2">
    <name type="scientific">uncultured marine group II/III euryarchaeote KM3_149_F06</name>
    <dbReference type="NCBI Taxonomy" id="1457885"/>
    <lineage>
        <taxon>Archaea</taxon>
        <taxon>Methanobacteriati</taxon>
        <taxon>Methanobacteriota</taxon>
        <taxon>environmental samples</taxon>
    </lineage>
</organism>
<dbReference type="InterPro" id="IPR043998">
    <property type="entry name" value="Put_Metallopep"/>
</dbReference>
<accession>A0A075GHY1</accession>
<dbReference type="AlphaFoldDB" id="A0A075GHY1"/>
<reference evidence="2" key="1">
    <citation type="journal article" date="2014" name="Genome Biol. Evol.">
        <title>Pangenome evidence for extensive interdomain horizontal transfer affecting lineage core and shell genes in uncultured planktonic thaumarchaeota and euryarchaeota.</title>
        <authorList>
            <person name="Deschamps P."/>
            <person name="Zivanovic Y."/>
            <person name="Moreira D."/>
            <person name="Rodriguez-Valera F."/>
            <person name="Lopez-Garcia P."/>
        </authorList>
    </citation>
    <scope>NUCLEOTIDE SEQUENCE</scope>
</reference>